<sequence length="137" mass="14402">MTDVMVFTDLDGSLLDHETYAFDAALPALEALAQAGIRVSIVSSKTRAEIMPLVAQLKLEGPIIAENGAIIAYADGTIDSAGHIDDIREALNTLPEAVRATIKGFGDMSVAEVSELTGLDETAATLAAKREASEPFI</sequence>
<evidence type="ECO:0000313" key="2">
    <source>
        <dbReference type="Proteomes" id="UP000252132"/>
    </source>
</evidence>
<dbReference type="Gene3D" id="3.40.50.1000">
    <property type="entry name" value="HAD superfamily/HAD-like"/>
    <property type="match status" value="1"/>
</dbReference>
<dbReference type="GO" id="GO:0016791">
    <property type="term" value="F:phosphatase activity"/>
    <property type="evidence" value="ECO:0007669"/>
    <property type="project" value="TreeGrafter"/>
</dbReference>
<dbReference type="SUPFAM" id="SSF56784">
    <property type="entry name" value="HAD-like"/>
    <property type="match status" value="1"/>
</dbReference>
<keyword evidence="1" id="KW-0378">Hydrolase</keyword>
<dbReference type="InterPro" id="IPR036412">
    <property type="entry name" value="HAD-like_sf"/>
</dbReference>
<protein>
    <submittedName>
        <fullName evidence="1">HAD-IIB family hydrolase</fullName>
    </submittedName>
</protein>
<dbReference type="InterPro" id="IPR023214">
    <property type="entry name" value="HAD_sf"/>
</dbReference>
<dbReference type="InterPro" id="IPR006379">
    <property type="entry name" value="HAD-SF_hydro_IIB"/>
</dbReference>
<dbReference type="EMBL" id="QOQF01000009">
    <property type="protein sequence ID" value="RCL77413.1"/>
    <property type="molecule type" value="Genomic_DNA"/>
</dbReference>
<dbReference type="GO" id="GO:0000287">
    <property type="term" value="F:magnesium ion binding"/>
    <property type="evidence" value="ECO:0007669"/>
    <property type="project" value="TreeGrafter"/>
</dbReference>
<dbReference type="PANTHER" id="PTHR10000:SF8">
    <property type="entry name" value="HAD SUPERFAMILY HYDROLASE-LIKE, TYPE 3"/>
    <property type="match status" value="1"/>
</dbReference>
<dbReference type="Gene3D" id="3.30.980.20">
    <property type="entry name" value="Putative mannosyl-3-phosphoglycerate phosphatase, domain 2"/>
    <property type="match status" value="1"/>
</dbReference>
<name>A0A368E1J4_9PROT</name>
<accession>A0A368E1J4</accession>
<feature type="non-terminal residue" evidence="1">
    <location>
        <position position="137"/>
    </location>
</feature>
<proteinExistence type="predicted"/>
<dbReference type="Proteomes" id="UP000252132">
    <property type="component" value="Unassembled WGS sequence"/>
</dbReference>
<dbReference type="AlphaFoldDB" id="A0A368E1J4"/>
<evidence type="ECO:0000313" key="1">
    <source>
        <dbReference type="EMBL" id="RCL77413.1"/>
    </source>
</evidence>
<comment type="caution">
    <text evidence="1">The sequence shown here is derived from an EMBL/GenBank/DDBJ whole genome shotgun (WGS) entry which is preliminary data.</text>
</comment>
<dbReference type="Pfam" id="PF08282">
    <property type="entry name" value="Hydrolase_3"/>
    <property type="match status" value="1"/>
</dbReference>
<dbReference type="PANTHER" id="PTHR10000">
    <property type="entry name" value="PHOSPHOSERINE PHOSPHATASE"/>
    <property type="match status" value="1"/>
</dbReference>
<reference evidence="1 2" key="1">
    <citation type="journal article" date="2018" name="Microbiome">
        <title>Fine metagenomic profile of the Mediterranean stratified and mixed water columns revealed by assembly and recruitment.</title>
        <authorList>
            <person name="Haro-Moreno J.M."/>
            <person name="Lopez-Perez M."/>
            <person name="De La Torre J.R."/>
            <person name="Picazo A."/>
            <person name="Camacho A."/>
            <person name="Rodriguez-Valera F."/>
        </authorList>
    </citation>
    <scope>NUCLEOTIDE SEQUENCE [LARGE SCALE GENOMIC DNA]</scope>
    <source>
        <strain evidence="1">MED-G55</strain>
    </source>
</reference>
<organism evidence="1 2">
    <name type="scientific">PS1 clade bacterium</name>
    <dbReference type="NCBI Taxonomy" id="2175152"/>
    <lineage>
        <taxon>Bacteria</taxon>
        <taxon>Pseudomonadati</taxon>
        <taxon>Pseudomonadota</taxon>
        <taxon>Alphaproteobacteria</taxon>
        <taxon>PS1 clade</taxon>
    </lineage>
</organism>
<gene>
    <name evidence="1" type="ORF">DBW69_03735</name>
</gene>
<dbReference type="NCBIfam" id="TIGR01484">
    <property type="entry name" value="HAD-SF-IIB"/>
    <property type="match status" value="1"/>
</dbReference>
<dbReference type="GO" id="GO:0005829">
    <property type="term" value="C:cytosol"/>
    <property type="evidence" value="ECO:0007669"/>
    <property type="project" value="TreeGrafter"/>
</dbReference>